<comment type="caution">
    <text evidence="3">The sequence shown here is derived from an EMBL/GenBank/DDBJ whole genome shotgun (WGS) entry which is preliminary data.</text>
</comment>
<feature type="signal peptide" evidence="1">
    <location>
        <begin position="1"/>
        <end position="18"/>
    </location>
</feature>
<dbReference type="GO" id="GO:0015833">
    <property type="term" value="P:peptide transport"/>
    <property type="evidence" value="ECO:0007669"/>
    <property type="project" value="TreeGrafter"/>
</dbReference>
<accession>A0A412PE64</accession>
<organism evidence="3 4">
    <name type="scientific">Solobacterium moorei</name>
    <dbReference type="NCBI Taxonomy" id="102148"/>
    <lineage>
        <taxon>Bacteria</taxon>
        <taxon>Bacillati</taxon>
        <taxon>Bacillota</taxon>
        <taxon>Erysipelotrichia</taxon>
        <taxon>Erysipelotrichales</taxon>
        <taxon>Erysipelotrichaceae</taxon>
        <taxon>Solobacterium</taxon>
    </lineage>
</organism>
<feature type="chain" id="PRO_5038576379" evidence="1">
    <location>
        <begin position="19"/>
        <end position="504"/>
    </location>
</feature>
<sequence length="504" mass="56826">MKRLIKALFVSMTLALSACTPTQKTDETVKRTIRIGTEQFTASLDSALEWNGWFTVRYGIGETLFKVEDNMEIKPWLVSNAENIDTKTWKLTLRENIKFSDGTTMDAKSVVDNLHHIAQENARADFLKGAEYEIDGHTITIKTVEPRATLLSDLSDPMFTMLNLASKEDKATMPIGTGPYKVKSFTADQEIVLEPNTNYWNGTPKLDEIKVTKMLEKETAILALKNHELDAYTEMNPEGIKQLKDTNEFDIHMIPSSRVYSLYMNTETLSDTSLRKAIAKAIDKESIAKYLLDGTMTATDGPFTSDSEYALPSSNVTSYNEAEAKQILESLGYVDTDGDGYVEKDGQNISLTIAYYKRLSQEAIATELQSALKKIGIHSELQLHEGTKYLTNKEYDLGFYSMVTMPTGDPAYYLNALLSEGGSVNYSGYDNHAMQVLLKQLNNSYDTKERNKIVKQIEEILLSSYSITYIGFNNLIFATRKELKNFTPHVTDYYQITVDLELQS</sequence>
<dbReference type="InterPro" id="IPR039424">
    <property type="entry name" value="SBP_5"/>
</dbReference>
<dbReference type="Gene3D" id="3.40.190.10">
    <property type="entry name" value="Periplasmic binding protein-like II"/>
    <property type="match status" value="1"/>
</dbReference>
<dbReference type="RefSeq" id="WP_118764551.1">
    <property type="nucleotide sequence ID" value="NZ_CABJCF010000002.1"/>
</dbReference>
<dbReference type="PANTHER" id="PTHR30290">
    <property type="entry name" value="PERIPLASMIC BINDING COMPONENT OF ABC TRANSPORTER"/>
    <property type="match status" value="1"/>
</dbReference>
<dbReference type="Pfam" id="PF00496">
    <property type="entry name" value="SBP_bac_5"/>
    <property type="match status" value="1"/>
</dbReference>
<name>A0A412PE64_9FIRM</name>
<dbReference type="EMBL" id="QRWX01000002">
    <property type="protein sequence ID" value="RGT55938.1"/>
    <property type="molecule type" value="Genomic_DNA"/>
</dbReference>
<dbReference type="CDD" id="cd08490">
    <property type="entry name" value="PBP2_NikA_DppA_OppA_like_3"/>
    <property type="match status" value="1"/>
</dbReference>
<keyword evidence="1" id="KW-0732">Signal</keyword>
<dbReference type="AlphaFoldDB" id="A0A412PE64"/>
<dbReference type="Proteomes" id="UP000284731">
    <property type="component" value="Unassembled WGS sequence"/>
</dbReference>
<dbReference type="GO" id="GO:1904680">
    <property type="term" value="F:peptide transmembrane transporter activity"/>
    <property type="evidence" value="ECO:0007669"/>
    <property type="project" value="TreeGrafter"/>
</dbReference>
<evidence type="ECO:0000256" key="1">
    <source>
        <dbReference type="SAM" id="SignalP"/>
    </source>
</evidence>
<dbReference type="SUPFAM" id="SSF53850">
    <property type="entry name" value="Periplasmic binding protein-like II"/>
    <property type="match status" value="1"/>
</dbReference>
<dbReference type="PANTHER" id="PTHR30290:SF81">
    <property type="entry name" value="OLIGOPEPTIDE-BINDING PROTEIN OPPA"/>
    <property type="match status" value="1"/>
</dbReference>
<dbReference type="PROSITE" id="PS51257">
    <property type="entry name" value="PROKAR_LIPOPROTEIN"/>
    <property type="match status" value="1"/>
</dbReference>
<proteinExistence type="predicted"/>
<gene>
    <name evidence="3" type="ORF">DWX20_03790</name>
</gene>
<evidence type="ECO:0000259" key="2">
    <source>
        <dbReference type="Pfam" id="PF00496"/>
    </source>
</evidence>
<dbReference type="Gene3D" id="3.10.105.10">
    <property type="entry name" value="Dipeptide-binding Protein, Domain 3"/>
    <property type="match status" value="1"/>
</dbReference>
<dbReference type="PIRSF" id="PIRSF002741">
    <property type="entry name" value="MppA"/>
    <property type="match status" value="1"/>
</dbReference>
<evidence type="ECO:0000313" key="4">
    <source>
        <dbReference type="Proteomes" id="UP000284731"/>
    </source>
</evidence>
<evidence type="ECO:0000313" key="3">
    <source>
        <dbReference type="EMBL" id="RGT55938.1"/>
    </source>
</evidence>
<reference evidence="3 4" key="1">
    <citation type="submission" date="2018-08" db="EMBL/GenBank/DDBJ databases">
        <title>A genome reference for cultivated species of the human gut microbiota.</title>
        <authorList>
            <person name="Zou Y."/>
            <person name="Xue W."/>
            <person name="Luo G."/>
        </authorList>
    </citation>
    <scope>NUCLEOTIDE SEQUENCE [LARGE SCALE GENOMIC DNA]</scope>
    <source>
        <strain evidence="3 4">AF18-46</strain>
    </source>
</reference>
<protein>
    <submittedName>
        <fullName evidence="3">ABC transporter substrate-binding protein</fullName>
    </submittedName>
</protein>
<feature type="domain" description="Solute-binding protein family 5" evidence="2">
    <location>
        <begin position="72"/>
        <end position="423"/>
    </location>
</feature>
<dbReference type="InterPro" id="IPR030678">
    <property type="entry name" value="Peptide/Ni-bd"/>
</dbReference>
<dbReference type="GO" id="GO:0043190">
    <property type="term" value="C:ATP-binding cassette (ABC) transporter complex"/>
    <property type="evidence" value="ECO:0007669"/>
    <property type="project" value="InterPro"/>
</dbReference>
<dbReference type="InterPro" id="IPR000914">
    <property type="entry name" value="SBP_5_dom"/>
</dbReference>
<dbReference type="GO" id="GO:0042597">
    <property type="term" value="C:periplasmic space"/>
    <property type="evidence" value="ECO:0007669"/>
    <property type="project" value="UniProtKB-ARBA"/>
</dbReference>